<evidence type="ECO:0000313" key="2">
    <source>
        <dbReference type="Proteomes" id="UP000789920"/>
    </source>
</evidence>
<name>A0ACA9MK60_9GLOM</name>
<dbReference type="Proteomes" id="UP000789920">
    <property type="component" value="Unassembled WGS sequence"/>
</dbReference>
<dbReference type="EMBL" id="CAJVQC010008830">
    <property type="protein sequence ID" value="CAG8597258.1"/>
    <property type="molecule type" value="Genomic_DNA"/>
</dbReference>
<comment type="caution">
    <text evidence="1">The sequence shown here is derived from an EMBL/GenBank/DDBJ whole genome shotgun (WGS) entry which is preliminary data.</text>
</comment>
<evidence type="ECO:0000313" key="1">
    <source>
        <dbReference type="EMBL" id="CAG8597258.1"/>
    </source>
</evidence>
<gene>
    <name evidence="1" type="ORF">RPERSI_LOCUS5778</name>
</gene>
<proteinExistence type="predicted"/>
<sequence length="295" mass="32797">MDKAQARRILGVSENATPEEIKKAYRKLALQHHPDKGGDAEKFKEIANAYEVLTNQSSRSNNHSSSSNDEADADTKNMAVKIRSQIPDFYEAVKNAKDYSNKINGMATKTEIIEFVAKQEQQQTPPPSPTGDFSSNLYGDFVCSHCGKSVTNTFIHKHSDGAKCCSADCIANYILDKITKDNDSSSNSSSFNFNFNNPPPTTNNFSTPPPSSNSDNSKEEEQEIREEANLISERLKTEIKIVRELGNEGVSDSELENKLEQKNRVKVERQRDRPAKAERNRAELERMGAAASSDA</sequence>
<reference evidence="1" key="1">
    <citation type="submission" date="2021-06" db="EMBL/GenBank/DDBJ databases">
        <authorList>
            <person name="Kallberg Y."/>
            <person name="Tangrot J."/>
            <person name="Rosling A."/>
        </authorList>
    </citation>
    <scope>NUCLEOTIDE SEQUENCE</scope>
    <source>
        <strain evidence="1">MA461A</strain>
    </source>
</reference>
<accession>A0ACA9MK60</accession>
<organism evidence="1 2">
    <name type="scientific">Racocetra persica</name>
    <dbReference type="NCBI Taxonomy" id="160502"/>
    <lineage>
        <taxon>Eukaryota</taxon>
        <taxon>Fungi</taxon>
        <taxon>Fungi incertae sedis</taxon>
        <taxon>Mucoromycota</taxon>
        <taxon>Glomeromycotina</taxon>
        <taxon>Glomeromycetes</taxon>
        <taxon>Diversisporales</taxon>
        <taxon>Gigasporaceae</taxon>
        <taxon>Racocetra</taxon>
    </lineage>
</organism>
<protein>
    <submittedName>
        <fullName evidence="1">29226_t:CDS:1</fullName>
    </submittedName>
</protein>
<keyword evidence="2" id="KW-1185">Reference proteome</keyword>